<keyword evidence="4" id="KW-0572">Peptidoglycan-anchor</keyword>
<dbReference type="KEGG" id="lins:G7067_03810"/>
<evidence type="ECO:0000256" key="2">
    <source>
        <dbReference type="ARBA" id="ARBA00022525"/>
    </source>
</evidence>
<reference evidence="9 10" key="1">
    <citation type="submission" date="2020-03" db="EMBL/GenBank/DDBJ databases">
        <title>Leucobacter sp. nov., isolated from beetles.</title>
        <authorList>
            <person name="Hyun D.-W."/>
            <person name="Bae J.-W."/>
        </authorList>
    </citation>
    <scope>NUCLEOTIDE SEQUENCE [LARGE SCALE GENOMIC DNA]</scope>
    <source>
        <strain evidence="9 10">HDW9B</strain>
    </source>
</reference>
<feature type="region of interest" description="Disordered" evidence="5">
    <location>
        <begin position="987"/>
        <end position="1006"/>
    </location>
</feature>
<dbReference type="InterPro" id="IPR001434">
    <property type="entry name" value="OmcB-like_DUF11"/>
</dbReference>
<evidence type="ECO:0000313" key="10">
    <source>
        <dbReference type="Proteomes" id="UP000501387"/>
    </source>
</evidence>
<gene>
    <name evidence="9" type="ORF">G7067_03810</name>
</gene>
<evidence type="ECO:0000256" key="1">
    <source>
        <dbReference type="ARBA" id="ARBA00022512"/>
    </source>
</evidence>
<evidence type="ECO:0000313" key="9">
    <source>
        <dbReference type="EMBL" id="QIM15734.1"/>
    </source>
</evidence>
<feature type="transmembrane region" description="Helical" evidence="6">
    <location>
        <begin position="1301"/>
        <end position="1320"/>
    </location>
</feature>
<feature type="region of interest" description="Disordered" evidence="5">
    <location>
        <begin position="1234"/>
        <end position="1294"/>
    </location>
</feature>
<sequence length="1326" mass="136444">MHLRTNKSVSTSRWKYLRSIFTVLLVLVGLLLPGNAAFAAPDPVADDAPVLLVEWNPESAATRYSGQIFTYSGSVSCSTVTDVPCTDVTLTIPFPTDLVTPAGATAFANWVKSATQKLSSATASSPATISISGNNLVINLGTIPAGEYSYVTLTVTPPNYTTPNNSTWTLTPTASATGAEPVTGPSVTYKALATASAVLTKTYADGTTDTPIVYPGQLITYKIAAGRSTASVGIIGLDPAASVTVTDPLPANVEFVSCTAGCVENAGSVSWTLPQSSSLLSNLQVTVRVKSDVAANATLDNTASAVFTPLFGVPTFTKKTNTVSAVAKTAPDPAGIFKKLAIPNMGSDVPAGSGLINTTSDSGYRLTVKAQAVAFDYQMVDPLPCMNGSGSPYVSNSYDSSAVCSDPAFITERIKVTSLAAPVSYPVNLKITFADGSSANFTANATGSTYTVPAGKTVARVDVTGSMAVGTGQIAIDFLGKPKAGLGDGDILDNTAGFGAAVAGGGGSIDLVPGSGDLNIRERIGASIPWQSPKVDDTWQTLQVGSAGGRTSPGLPWSADFFSTQEQMTDSGAAALILPKGFTYASPIQMPVADEFEGQTRYLTLPGKGNWGTDMQRYISIDAGVAPGLYPYDIYVGFKDTTFDQCLMHDGTDVNLNNTAPTKQNQMIVDTTGIIGSTPGVPTTLCKVSGLILVKSDDPGAALTKQVITSESGGVWQQGQNALAEIGADGKVDFRLTWANYGSRDLSDVALYDVFPRATDDVTAFGKPRGSQMDLELQEITGVPATGWELSYSTADNPCRPEVLPTNPGCVDDWSTTAPDLSTVTAIRLKNTAPAKITTVLNIDLGFKAGALEIGEPLRAWNTAAMRNGYVAPGGGTNYLAPLETPRVGAAGQVDAVSELELVKTGSLDGTAAVGSDIDWSFTLTNWGNVVVKDLTLSDELEGLTNIEWDWAGSGVATEGELAPNESVSIRATSPISAALYPTGTVTNTAQASGTDSSGDPVDSNEAEATVTWPFVAAPALSLTKAGSVHGGTAATGGLIDWTFTLSNTGNVTVSDLELNDELAGLADVEWHWDEATVANAEELAPGESVDISATSPITWDVFANGGVENTATVTGSYNGSAVDSNEADAEVTWPFVAAPSVALKKSGALEGTEAENGTVKWTFEVTNTGNVALSDLVLNDELDGLSDVVWAWDDAADPTLIPGASVTGTATSPIDSALYKTGEVTNVATVGASAGSDTVTSEESEATVKWQAPEDGGSGTQGPGGGESGGAKPGNSGGTVNPQNPADTAGNGLATTGGEMQFALSLGVLLVALASGILLSRRKRA</sequence>
<keyword evidence="6" id="KW-0812">Transmembrane</keyword>
<evidence type="ECO:0000256" key="7">
    <source>
        <dbReference type="SAM" id="SignalP"/>
    </source>
</evidence>
<keyword evidence="6" id="KW-0472">Membrane</keyword>
<organism evidence="9 10">
    <name type="scientific">Leucobacter insecticola</name>
    <dbReference type="NCBI Taxonomy" id="2714934"/>
    <lineage>
        <taxon>Bacteria</taxon>
        <taxon>Bacillati</taxon>
        <taxon>Actinomycetota</taxon>
        <taxon>Actinomycetes</taxon>
        <taxon>Micrococcales</taxon>
        <taxon>Microbacteriaceae</taxon>
        <taxon>Leucobacter</taxon>
    </lineage>
</organism>
<evidence type="ECO:0000256" key="6">
    <source>
        <dbReference type="SAM" id="Phobius"/>
    </source>
</evidence>
<evidence type="ECO:0000259" key="8">
    <source>
        <dbReference type="PROSITE" id="PS50847"/>
    </source>
</evidence>
<dbReference type="InterPro" id="IPR055354">
    <property type="entry name" value="DUF7507"/>
</dbReference>
<dbReference type="Proteomes" id="UP000501387">
    <property type="component" value="Chromosome"/>
</dbReference>
<protein>
    <submittedName>
        <fullName evidence="9">DUF11 domain-containing protein</fullName>
    </submittedName>
</protein>
<keyword evidence="1" id="KW-0134">Cell wall</keyword>
<keyword evidence="10" id="KW-1185">Reference proteome</keyword>
<dbReference type="Pfam" id="PF01345">
    <property type="entry name" value="DUF11"/>
    <property type="match status" value="1"/>
</dbReference>
<feature type="compositionally biased region" description="Gly residues" evidence="5">
    <location>
        <begin position="1257"/>
        <end position="1278"/>
    </location>
</feature>
<dbReference type="PROSITE" id="PS50847">
    <property type="entry name" value="GRAM_POS_ANCHORING"/>
    <property type="match status" value="1"/>
</dbReference>
<evidence type="ECO:0000256" key="3">
    <source>
        <dbReference type="ARBA" id="ARBA00022729"/>
    </source>
</evidence>
<feature type="domain" description="Gram-positive cocci surface proteins LPxTG" evidence="8">
    <location>
        <begin position="1294"/>
        <end position="1326"/>
    </location>
</feature>
<proteinExistence type="predicted"/>
<dbReference type="InterPro" id="IPR019931">
    <property type="entry name" value="LPXTG_anchor"/>
</dbReference>
<accession>A0A6G8FHA3</accession>
<feature type="signal peptide" evidence="7">
    <location>
        <begin position="1"/>
        <end position="39"/>
    </location>
</feature>
<keyword evidence="6" id="KW-1133">Transmembrane helix</keyword>
<feature type="chain" id="PRO_5026258590" evidence="7">
    <location>
        <begin position="40"/>
        <end position="1326"/>
    </location>
</feature>
<dbReference type="InterPro" id="IPR047589">
    <property type="entry name" value="DUF11_rpt"/>
</dbReference>
<dbReference type="RefSeq" id="WP_166322101.1">
    <property type="nucleotide sequence ID" value="NZ_CP049934.1"/>
</dbReference>
<keyword evidence="3 7" id="KW-0732">Signal</keyword>
<dbReference type="NCBIfam" id="TIGR01451">
    <property type="entry name" value="B_ant_repeat"/>
    <property type="match status" value="1"/>
</dbReference>
<evidence type="ECO:0000256" key="5">
    <source>
        <dbReference type="SAM" id="MobiDB-lite"/>
    </source>
</evidence>
<dbReference type="Pfam" id="PF24346">
    <property type="entry name" value="DUF7507"/>
    <property type="match status" value="3"/>
</dbReference>
<feature type="compositionally biased region" description="Polar residues" evidence="5">
    <location>
        <begin position="987"/>
        <end position="998"/>
    </location>
</feature>
<keyword evidence="2" id="KW-0964">Secreted</keyword>
<evidence type="ECO:0000256" key="4">
    <source>
        <dbReference type="ARBA" id="ARBA00023088"/>
    </source>
</evidence>
<name>A0A6G8FHA3_9MICO</name>
<dbReference type="EMBL" id="CP049934">
    <property type="protein sequence ID" value="QIM15734.1"/>
    <property type="molecule type" value="Genomic_DNA"/>
</dbReference>